<dbReference type="InterPro" id="IPR022201">
    <property type="entry name" value="DUF3726"/>
</dbReference>
<evidence type="ECO:0000313" key="3">
    <source>
        <dbReference type="Proteomes" id="UP001193035"/>
    </source>
</evidence>
<accession>A0ABY2WVT6</accession>
<dbReference type="Proteomes" id="UP001193035">
    <property type="component" value="Unassembled WGS sequence"/>
</dbReference>
<comment type="caution">
    <text evidence="2">The sequence shown here is derived from an EMBL/GenBank/DDBJ whole genome shotgun (WGS) entry which is preliminary data.</text>
</comment>
<name>A0ABY2WVT6_9RHOB</name>
<gene>
    <name evidence="2" type="ORF">FGK63_16475</name>
</gene>
<sequence length="255" mass="26427">MGADQPVPGRTISVRDEPGGTMLTERNDPTTSGFTPPATGDASLSGNEVEALCFKAARGAGMSWGLAEEAGHAARWLHARGLDGAAALLAHLDWAKDKSWSKVRPVAPDDIRAPDGGLMCPVALGAMISDMAMPFRDTGDVATGPVHRPILILPFIHHVCRGQNAGVRVTAAGQTVQVAPDGSIRGEIAAFAAMEHAELHLSAAQDSGKLPVFQATAFALPADTLTRLNDYAMQTTVPASDASRADAGSAGDDND</sequence>
<keyword evidence="3" id="KW-1185">Reference proteome</keyword>
<dbReference type="EMBL" id="VCPD01000006">
    <property type="protein sequence ID" value="TMV05638.1"/>
    <property type="molecule type" value="Genomic_DNA"/>
</dbReference>
<evidence type="ECO:0000313" key="2">
    <source>
        <dbReference type="EMBL" id="TMV05638.1"/>
    </source>
</evidence>
<evidence type="ECO:0000256" key="1">
    <source>
        <dbReference type="SAM" id="MobiDB-lite"/>
    </source>
</evidence>
<protein>
    <submittedName>
        <fullName evidence="2">DUF3726 domain-containing protein</fullName>
    </submittedName>
</protein>
<proteinExistence type="predicted"/>
<dbReference type="Pfam" id="PF12525">
    <property type="entry name" value="DUF3726"/>
    <property type="match status" value="1"/>
</dbReference>
<reference evidence="2 3" key="1">
    <citation type="submission" date="2019-05" db="EMBL/GenBank/DDBJ databases">
        <title>Ruegeria sp. nov., isolated from tidal flat.</title>
        <authorList>
            <person name="Kim W."/>
        </authorList>
    </citation>
    <scope>NUCLEOTIDE SEQUENCE [LARGE SCALE GENOMIC DNA]</scope>
    <source>
        <strain evidence="2 3">CAU 1488</strain>
    </source>
</reference>
<feature type="region of interest" description="Disordered" evidence="1">
    <location>
        <begin position="1"/>
        <end position="43"/>
    </location>
</feature>
<organism evidence="2 3">
    <name type="scientific">Ruegeria sediminis</name>
    <dbReference type="NCBI Taxonomy" id="2583820"/>
    <lineage>
        <taxon>Bacteria</taxon>
        <taxon>Pseudomonadati</taxon>
        <taxon>Pseudomonadota</taxon>
        <taxon>Alphaproteobacteria</taxon>
        <taxon>Rhodobacterales</taxon>
        <taxon>Roseobacteraceae</taxon>
        <taxon>Ruegeria</taxon>
    </lineage>
</organism>